<comment type="caution">
    <text evidence="7">The sequence shown here is derived from an EMBL/GenBank/DDBJ whole genome shotgun (WGS) entry which is preliminary data.</text>
</comment>
<keyword evidence="3 5" id="KW-1133">Transmembrane helix</keyword>
<feature type="transmembrane region" description="Helical" evidence="5">
    <location>
        <begin position="167"/>
        <end position="189"/>
    </location>
</feature>
<reference evidence="7" key="1">
    <citation type="journal article" date="2014" name="Front. Microbiol.">
        <title>High frequency of phylogenetically diverse reductive dehalogenase-homologous genes in deep subseafloor sedimentary metagenomes.</title>
        <authorList>
            <person name="Kawai M."/>
            <person name="Futagami T."/>
            <person name="Toyoda A."/>
            <person name="Takaki Y."/>
            <person name="Nishi S."/>
            <person name="Hori S."/>
            <person name="Arai W."/>
            <person name="Tsubouchi T."/>
            <person name="Morono Y."/>
            <person name="Uchiyama I."/>
            <person name="Ito T."/>
            <person name="Fujiyama A."/>
            <person name="Inagaki F."/>
            <person name="Takami H."/>
        </authorList>
    </citation>
    <scope>NUCLEOTIDE SEQUENCE</scope>
    <source>
        <strain evidence="7">Expedition CK06-06</strain>
    </source>
</reference>
<proteinExistence type="predicted"/>
<evidence type="ECO:0000256" key="4">
    <source>
        <dbReference type="ARBA" id="ARBA00023136"/>
    </source>
</evidence>
<feature type="transmembrane region" description="Helical" evidence="5">
    <location>
        <begin position="124"/>
        <end position="155"/>
    </location>
</feature>
<evidence type="ECO:0000256" key="3">
    <source>
        <dbReference type="ARBA" id="ARBA00022989"/>
    </source>
</evidence>
<feature type="transmembrane region" description="Helical" evidence="5">
    <location>
        <begin position="38"/>
        <end position="67"/>
    </location>
</feature>
<accession>X1GXH7</accession>
<gene>
    <name evidence="7" type="ORF">S03H2_17360</name>
</gene>
<keyword evidence="4 5" id="KW-0472">Membrane</keyword>
<dbReference type="AlphaFoldDB" id="X1GXH7"/>
<feature type="non-terminal residue" evidence="7">
    <location>
        <position position="298"/>
    </location>
</feature>
<organism evidence="7">
    <name type="scientific">marine sediment metagenome</name>
    <dbReference type="NCBI Taxonomy" id="412755"/>
    <lineage>
        <taxon>unclassified sequences</taxon>
        <taxon>metagenomes</taxon>
        <taxon>ecological metagenomes</taxon>
    </lineage>
</organism>
<evidence type="ECO:0000256" key="1">
    <source>
        <dbReference type="ARBA" id="ARBA00004141"/>
    </source>
</evidence>
<name>X1GXH7_9ZZZZ</name>
<dbReference type="GO" id="GO:0016020">
    <property type="term" value="C:membrane"/>
    <property type="evidence" value="ECO:0007669"/>
    <property type="project" value="UniProtKB-SubCell"/>
</dbReference>
<evidence type="ECO:0000256" key="2">
    <source>
        <dbReference type="ARBA" id="ARBA00022692"/>
    </source>
</evidence>
<comment type="subcellular location">
    <subcellularLocation>
        <location evidence="1">Membrane</location>
        <topology evidence="1">Multi-pass membrane protein</topology>
    </subcellularLocation>
</comment>
<dbReference type="EMBL" id="BARU01008947">
    <property type="protein sequence ID" value="GAH46334.1"/>
    <property type="molecule type" value="Genomic_DNA"/>
</dbReference>
<evidence type="ECO:0000259" key="6">
    <source>
        <dbReference type="Pfam" id="PF04893"/>
    </source>
</evidence>
<dbReference type="Pfam" id="PF04893">
    <property type="entry name" value="Yip1"/>
    <property type="match status" value="1"/>
</dbReference>
<evidence type="ECO:0000256" key="5">
    <source>
        <dbReference type="SAM" id="Phobius"/>
    </source>
</evidence>
<sequence>MDFNKLIARAKNILLTPKTEWPVIAAEQDTVQGIFTNYVMILAAIPAVIQFLKLSIIGTAIPFLGNFRLGIGAGITQMVVTYVLALGVCYLMMLIIDALAPTFGGEKNQVQALKSIAYANTAGWIASVLGLVGILGSLAVLAAAIYGIYLLYIGLPSTMKCPQEKAGGYAAVTIIVAFVLSLVLGVVLASVTGLSAAMSGAMTGGLHSSSTYTPDKDSALGALAAMGQRADAASKKLEAAQKSGDANAQAQAAGQMLGAVLGGGAQVEALAPDALKPFVPDTLGGLPRTGFSEGRIQA</sequence>
<keyword evidence="2 5" id="KW-0812">Transmembrane</keyword>
<protein>
    <recommendedName>
        <fullName evidence="6">Yip1 domain-containing protein</fullName>
    </recommendedName>
</protein>
<dbReference type="InterPro" id="IPR006977">
    <property type="entry name" value="Yip1_dom"/>
</dbReference>
<evidence type="ECO:0000313" key="7">
    <source>
        <dbReference type="EMBL" id="GAH46334.1"/>
    </source>
</evidence>
<feature type="transmembrane region" description="Helical" evidence="5">
    <location>
        <begin position="79"/>
        <end position="104"/>
    </location>
</feature>
<feature type="domain" description="Yip1" evidence="6">
    <location>
        <begin position="12"/>
        <end position="183"/>
    </location>
</feature>